<feature type="compositionally biased region" description="Low complexity" evidence="1">
    <location>
        <begin position="24"/>
        <end position="34"/>
    </location>
</feature>
<dbReference type="AlphaFoldDB" id="A0A2B4RGT6"/>
<dbReference type="Proteomes" id="UP000225706">
    <property type="component" value="Unassembled WGS sequence"/>
</dbReference>
<name>A0A2B4RGT6_STYPI</name>
<evidence type="ECO:0000313" key="2">
    <source>
        <dbReference type="EMBL" id="PFX16043.1"/>
    </source>
</evidence>
<accession>A0A2B4RGT6</accession>
<feature type="region of interest" description="Disordered" evidence="1">
    <location>
        <begin position="16"/>
        <end position="51"/>
    </location>
</feature>
<feature type="region of interest" description="Disordered" evidence="1">
    <location>
        <begin position="84"/>
        <end position="178"/>
    </location>
</feature>
<protein>
    <submittedName>
        <fullName evidence="2">Uncharacterized protein</fullName>
    </submittedName>
</protein>
<organism evidence="2 3">
    <name type="scientific">Stylophora pistillata</name>
    <name type="common">Smooth cauliflower coral</name>
    <dbReference type="NCBI Taxonomy" id="50429"/>
    <lineage>
        <taxon>Eukaryota</taxon>
        <taxon>Metazoa</taxon>
        <taxon>Cnidaria</taxon>
        <taxon>Anthozoa</taxon>
        <taxon>Hexacorallia</taxon>
        <taxon>Scleractinia</taxon>
        <taxon>Astrocoeniina</taxon>
        <taxon>Pocilloporidae</taxon>
        <taxon>Stylophora</taxon>
    </lineage>
</organism>
<feature type="compositionally biased region" description="Polar residues" evidence="1">
    <location>
        <begin position="110"/>
        <end position="124"/>
    </location>
</feature>
<dbReference type="EMBL" id="LSMT01000582">
    <property type="protein sequence ID" value="PFX16043.1"/>
    <property type="molecule type" value="Genomic_DNA"/>
</dbReference>
<reference evidence="3" key="1">
    <citation type="journal article" date="2017" name="bioRxiv">
        <title>Comparative analysis of the genomes of Stylophora pistillata and Acropora digitifera provides evidence for extensive differences between species of corals.</title>
        <authorList>
            <person name="Voolstra C.R."/>
            <person name="Li Y."/>
            <person name="Liew Y.J."/>
            <person name="Baumgarten S."/>
            <person name="Zoccola D."/>
            <person name="Flot J.-F."/>
            <person name="Tambutte S."/>
            <person name="Allemand D."/>
            <person name="Aranda M."/>
        </authorList>
    </citation>
    <scope>NUCLEOTIDE SEQUENCE [LARGE SCALE GENOMIC DNA]</scope>
</reference>
<comment type="caution">
    <text evidence="2">The sequence shown here is derived from an EMBL/GenBank/DDBJ whole genome shotgun (WGS) entry which is preliminary data.</text>
</comment>
<feature type="compositionally biased region" description="Low complexity" evidence="1">
    <location>
        <begin position="86"/>
        <end position="98"/>
    </location>
</feature>
<evidence type="ECO:0000256" key="1">
    <source>
        <dbReference type="SAM" id="MobiDB-lite"/>
    </source>
</evidence>
<proteinExistence type="predicted"/>
<gene>
    <name evidence="2" type="ORF">AWC38_SpisGene19710</name>
</gene>
<keyword evidence="3" id="KW-1185">Reference proteome</keyword>
<feature type="compositionally biased region" description="Low complexity" evidence="1">
    <location>
        <begin position="150"/>
        <end position="160"/>
    </location>
</feature>
<sequence>MLPIFCLSPMEISLRRSSRTKRPSSASVEAVASSRPQRKRSRPTVRSTESAPAAQVDWLLSSGILDSIVDKVVNEVTRRLTPLVPASTGTQGTTAATSDQVTEVPFSDTVAPTTSSLPADSNQDLPIGPREAIPNSLISLRRSSRTKRPSSASVEAVASSRPQRKRSRPTVRSTESAPAAQVDWLLSSGILDSIVDKVVNEVTRRLTPLVPASTGTQGTTAATSDQVTEVPFSDTVAPTTSSLPADSNQDLTIGPLEAIPNSLVNTSLLTVQATLTGMANRSSGSAEVPQSMFTSPSLSIDCRISDKLTNKIRDSEYLDLSLLLINPVVDKYQLTVKNTFQDSSPDIFIEPASKSRKQLWIETWISCFHIYVGVYCRRYPSEAPVLMKSGKVVQDLVARGHNWLLL</sequence>
<evidence type="ECO:0000313" key="3">
    <source>
        <dbReference type="Proteomes" id="UP000225706"/>
    </source>
</evidence>